<organism evidence="1 2">
    <name type="scientific">Pistacia atlantica</name>
    <dbReference type="NCBI Taxonomy" id="434234"/>
    <lineage>
        <taxon>Eukaryota</taxon>
        <taxon>Viridiplantae</taxon>
        <taxon>Streptophyta</taxon>
        <taxon>Embryophyta</taxon>
        <taxon>Tracheophyta</taxon>
        <taxon>Spermatophyta</taxon>
        <taxon>Magnoliopsida</taxon>
        <taxon>eudicotyledons</taxon>
        <taxon>Gunneridae</taxon>
        <taxon>Pentapetalae</taxon>
        <taxon>rosids</taxon>
        <taxon>malvids</taxon>
        <taxon>Sapindales</taxon>
        <taxon>Anacardiaceae</taxon>
        <taxon>Pistacia</taxon>
    </lineage>
</organism>
<protein>
    <submittedName>
        <fullName evidence="1">Uncharacterized protein</fullName>
    </submittedName>
</protein>
<sequence>MEEEDDGIMDYHSMKRKQLQALCKRHGVPANLSNSEMADLLKSRKLFHEDKSSLKNSAKKLNGKDSKVVKKVRFSPKNQTMFYEVSGYKRAGRRRVSMKSLSKNKNQAIESEVSSPPPVGRKRARRDLKKPTAELSVKSAADTDGNGVRGVIVGEDAKLKKLNTGGRITRSRAQFVGEASESGEVHQLEEPCNVVGRDALTGKSAVTRKGRVGKRKPFRGWRTRSQTKHKVAVSNAESETEEVTVQLEEPVRSLGRYASRRKSVVVQTAKVGSEGPGNLVKELEKVENVVIPSGPSRRTRRNKSTVSSGGELETRQTVGQKDTRLAIKLPRRSSRNVAEVAEPDEVLQQKEQDVTKDEDPEILSGKTRKFKNISRIKRSQTETAGKASALESEIEEENVQHEETLQGSWWICF</sequence>
<gene>
    <name evidence="1" type="ORF">Patl1_08022</name>
</gene>
<comment type="caution">
    <text evidence="1">The sequence shown here is derived from an EMBL/GenBank/DDBJ whole genome shotgun (WGS) entry which is preliminary data.</text>
</comment>
<name>A0ACC1AIH1_9ROSI</name>
<keyword evidence="2" id="KW-1185">Reference proteome</keyword>
<proteinExistence type="predicted"/>
<reference evidence="2" key="1">
    <citation type="journal article" date="2023" name="G3 (Bethesda)">
        <title>Genome assembly and association tests identify interacting loci associated with vigor, precocity, and sex in interspecific pistachio rootstocks.</title>
        <authorList>
            <person name="Palmer W."/>
            <person name="Jacygrad E."/>
            <person name="Sagayaradj S."/>
            <person name="Cavanaugh K."/>
            <person name="Han R."/>
            <person name="Bertier L."/>
            <person name="Beede B."/>
            <person name="Kafkas S."/>
            <person name="Golino D."/>
            <person name="Preece J."/>
            <person name="Michelmore R."/>
        </authorList>
    </citation>
    <scope>NUCLEOTIDE SEQUENCE [LARGE SCALE GENOMIC DNA]</scope>
</reference>
<evidence type="ECO:0000313" key="1">
    <source>
        <dbReference type="EMBL" id="KAJ0086461.1"/>
    </source>
</evidence>
<evidence type="ECO:0000313" key="2">
    <source>
        <dbReference type="Proteomes" id="UP001164250"/>
    </source>
</evidence>
<dbReference type="EMBL" id="CM047906">
    <property type="protein sequence ID" value="KAJ0086461.1"/>
    <property type="molecule type" value="Genomic_DNA"/>
</dbReference>
<dbReference type="Proteomes" id="UP001164250">
    <property type="component" value="Chromosome 10"/>
</dbReference>
<accession>A0ACC1AIH1</accession>